<keyword evidence="3" id="KW-1185">Reference proteome</keyword>
<accession>A0A9Q3CEE0</accession>
<gene>
    <name evidence="2" type="ORF">O181_021168</name>
</gene>
<organism evidence="2 3">
    <name type="scientific">Austropuccinia psidii MF-1</name>
    <dbReference type="NCBI Taxonomy" id="1389203"/>
    <lineage>
        <taxon>Eukaryota</taxon>
        <taxon>Fungi</taxon>
        <taxon>Dikarya</taxon>
        <taxon>Basidiomycota</taxon>
        <taxon>Pucciniomycotina</taxon>
        <taxon>Pucciniomycetes</taxon>
        <taxon>Pucciniales</taxon>
        <taxon>Sphaerophragmiaceae</taxon>
        <taxon>Austropuccinia</taxon>
    </lineage>
</organism>
<reference evidence="2" key="1">
    <citation type="submission" date="2021-03" db="EMBL/GenBank/DDBJ databases">
        <title>Draft genome sequence of rust myrtle Austropuccinia psidii MF-1, a brazilian biotype.</title>
        <authorList>
            <person name="Quecine M.C."/>
            <person name="Pachon D.M.R."/>
            <person name="Bonatelli M.L."/>
            <person name="Correr F.H."/>
            <person name="Franceschini L.M."/>
            <person name="Leite T.F."/>
            <person name="Margarido G.R.A."/>
            <person name="Almeida C.A."/>
            <person name="Ferrarezi J.A."/>
            <person name="Labate C.A."/>
        </authorList>
    </citation>
    <scope>NUCLEOTIDE SEQUENCE</scope>
    <source>
        <strain evidence="2">MF-1</strain>
    </source>
</reference>
<feature type="compositionally biased region" description="Basic and acidic residues" evidence="1">
    <location>
        <begin position="63"/>
        <end position="74"/>
    </location>
</feature>
<evidence type="ECO:0000313" key="2">
    <source>
        <dbReference type="EMBL" id="MBW0481453.1"/>
    </source>
</evidence>
<feature type="region of interest" description="Disordered" evidence="1">
    <location>
        <begin position="1"/>
        <end position="74"/>
    </location>
</feature>
<feature type="compositionally biased region" description="Low complexity" evidence="1">
    <location>
        <begin position="29"/>
        <end position="42"/>
    </location>
</feature>
<sequence length="115" mass="13364">MEITLELDSRYHERQKGKKNYQEKNTEVSKSSFYHHQNSSSSTHKKKNFRVHKRDKPPSSLLNRDHRLMGSEKERRIKEGFRAYCGGNYSSGAYFKSTQNQLTQPSGRVPSQGKA</sequence>
<comment type="caution">
    <text evidence="2">The sequence shown here is derived from an EMBL/GenBank/DDBJ whole genome shotgun (WGS) entry which is preliminary data.</text>
</comment>
<evidence type="ECO:0000313" key="3">
    <source>
        <dbReference type="Proteomes" id="UP000765509"/>
    </source>
</evidence>
<protein>
    <submittedName>
        <fullName evidence="2">Uncharacterized protein</fullName>
    </submittedName>
</protein>
<dbReference type="EMBL" id="AVOT02006401">
    <property type="protein sequence ID" value="MBW0481453.1"/>
    <property type="molecule type" value="Genomic_DNA"/>
</dbReference>
<feature type="compositionally biased region" description="Basic and acidic residues" evidence="1">
    <location>
        <begin position="7"/>
        <end position="27"/>
    </location>
</feature>
<proteinExistence type="predicted"/>
<dbReference type="Proteomes" id="UP000765509">
    <property type="component" value="Unassembled WGS sequence"/>
</dbReference>
<name>A0A9Q3CEE0_9BASI</name>
<evidence type="ECO:0000256" key="1">
    <source>
        <dbReference type="SAM" id="MobiDB-lite"/>
    </source>
</evidence>
<dbReference type="AlphaFoldDB" id="A0A9Q3CEE0"/>
<dbReference type="OrthoDB" id="5552562at2759"/>
<feature type="compositionally biased region" description="Basic residues" evidence="1">
    <location>
        <begin position="43"/>
        <end position="55"/>
    </location>
</feature>